<proteinExistence type="predicted"/>
<gene>
    <name evidence="4" type="ORF">PEVE_00019145</name>
</gene>
<feature type="region of interest" description="Disordered" evidence="1">
    <location>
        <begin position="187"/>
        <end position="263"/>
    </location>
</feature>
<name>A0ABN8M1E9_9CNID</name>
<feature type="transmembrane region" description="Helical" evidence="2">
    <location>
        <begin position="155"/>
        <end position="177"/>
    </location>
</feature>
<keyword evidence="2" id="KW-0472">Membrane</keyword>
<keyword evidence="3" id="KW-0732">Signal</keyword>
<accession>A0ABN8M1E9</accession>
<keyword evidence="5" id="KW-1185">Reference proteome</keyword>
<dbReference type="Proteomes" id="UP001159427">
    <property type="component" value="Unassembled WGS sequence"/>
</dbReference>
<comment type="caution">
    <text evidence="4">The sequence shown here is derived from an EMBL/GenBank/DDBJ whole genome shotgun (WGS) entry which is preliminary data.</text>
</comment>
<evidence type="ECO:0000256" key="2">
    <source>
        <dbReference type="SAM" id="Phobius"/>
    </source>
</evidence>
<protein>
    <submittedName>
        <fullName evidence="4">Uncharacterized protein</fullName>
    </submittedName>
</protein>
<evidence type="ECO:0000313" key="5">
    <source>
        <dbReference type="Proteomes" id="UP001159427"/>
    </source>
</evidence>
<reference evidence="4 5" key="1">
    <citation type="submission" date="2022-05" db="EMBL/GenBank/DDBJ databases">
        <authorList>
            <consortium name="Genoscope - CEA"/>
            <person name="William W."/>
        </authorList>
    </citation>
    <scope>NUCLEOTIDE SEQUENCE [LARGE SCALE GENOMIC DNA]</scope>
</reference>
<organism evidence="4 5">
    <name type="scientific">Porites evermanni</name>
    <dbReference type="NCBI Taxonomy" id="104178"/>
    <lineage>
        <taxon>Eukaryota</taxon>
        <taxon>Metazoa</taxon>
        <taxon>Cnidaria</taxon>
        <taxon>Anthozoa</taxon>
        <taxon>Hexacorallia</taxon>
        <taxon>Scleractinia</taxon>
        <taxon>Fungiina</taxon>
        <taxon>Poritidae</taxon>
        <taxon>Porites</taxon>
    </lineage>
</organism>
<keyword evidence="2" id="KW-1133">Transmembrane helix</keyword>
<feature type="signal peptide" evidence="3">
    <location>
        <begin position="1"/>
        <end position="26"/>
    </location>
</feature>
<evidence type="ECO:0000313" key="4">
    <source>
        <dbReference type="EMBL" id="CAH3023391.1"/>
    </source>
</evidence>
<feature type="compositionally biased region" description="Polar residues" evidence="1">
    <location>
        <begin position="249"/>
        <end position="259"/>
    </location>
</feature>
<keyword evidence="2" id="KW-0812">Transmembrane</keyword>
<feature type="chain" id="PRO_5046492383" evidence="3">
    <location>
        <begin position="27"/>
        <end position="292"/>
    </location>
</feature>
<feature type="compositionally biased region" description="Basic residues" evidence="1">
    <location>
        <begin position="192"/>
        <end position="207"/>
    </location>
</feature>
<evidence type="ECO:0000256" key="3">
    <source>
        <dbReference type="SAM" id="SignalP"/>
    </source>
</evidence>
<dbReference type="EMBL" id="CALNXI010000259">
    <property type="protein sequence ID" value="CAH3023391.1"/>
    <property type="molecule type" value="Genomic_DNA"/>
</dbReference>
<sequence length="292" mass="32417">MKGFCQFWFLLLVVSTSVINVPCSTCSNNGDCTNHGGICCPSDFTCSTNERCHRRSCIINSHCPAGKECLNSKCIPRLKTCYSDRDCFENATSSRKLKCCREKCKDVFLCSIPTTKTTLTTRSGFSCISWKDCSEGQKCEGGKCKESSEITVTKAGFLSAAILTGSIFLLILCCCFVRESRYSRQRYAERQRRSRRRRRSRQGRRRSTLPTTNAVENGAFTTDCEGGFTIPPPEYPRDELITSADDNDANSTPLGEQNCSPPPYCTLSFDLPPSYEEALQTEANGGDLTEVA</sequence>
<evidence type="ECO:0000256" key="1">
    <source>
        <dbReference type="SAM" id="MobiDB-lite"/>
    </source>
</evidence>